<name>A0ABT1HAV1_9NOCA</name>
<reference evidence="2 3" key="1">
    <citation type="submission" date="2022-06" db="EMBL/GenBank/DDBJ databases">
        <title>Genomic Encyclopedia of Archaeal and Bacterial Type Strains, Phase II (KMG-II): from individual species to whole genera.</title>
        <authorList>
            <person name="Goeker M."/>
        </authorList>
    </citation>
    <scope>NUCLEOTIDE SEQUENCE [LARGE SCALE GENOMIC DNA]</scope>
    <source>
        <strain evidence="2 3">DSM 44693</strain>
    </source>
</reference>
<evidence type="ECO:0000313" key="2">
    <source>
        <dbReference type="EMBL" id="MCP2174875.1"/>
    </source>
</evidence>
<protein>
    <recommendedName>
        <fullName evidence="4">DUF4240 domain-containing protein</fullName>
    </recommendedName>
</protein>
<evidence type="ECO:0000256" key="1">
    <source>
        <dbReference type="SAM" id="MobiDB-lite"/>
    </source>
</evidence>
<dbReference type="RefSeq" id="WP_253659893.1">
    <property type="nucleotide sequence ID" value="NZ_BAAAJQ010000001.1"/>
</dbReference>
<keyword evidence="3" id="KW-1185">Reference proteome</keyword>
<feature type="compositionally biased region" description="Pro residues" evidence="1">
    <location>
        <begin position="236"/>
        <end position="248"/>
    </location>
</feature>
<evidence type="ECO:0000313" key="3">
    <source>
        <dbReference type="Proteomes" id="UP001206895"/>
    </source>
</evidence>
<comment type="caution">
    <text evidence="2">The sequence shown here is derived from an EMBL/GenBank/DDBJ whole genome shotgun (WGS) entry which is preliminary data.</text>
</comment>
<accession>A0ABT1HAV1</accession>
<dbReference type="EMBL" id="JAMTCJ010000001">
    <property type="protein sequence ID" value="MCP2174875.1"/>
    <property type="molecule type" value="Genomic_DNA"/>
</dbReference>
<organism evidence="2 3">
    <name type="scientific">Williamsia maris</name>
    <dbReference type="NCBI Taxonomy" id="72806"/>
    <lineage>
        <taxon>Bacteria</taxon>
        <taxon>Bacillati</taxon>
        <taxon>Actinomycetota</taxon>
        <taxon>Actinomycetes</taxon>
        <taxon>Mycobacteriales</taxon>
        <taxon>Nocardiaceae</taxon>
        <taxon>Williamsia</taxon>
    </lineage>
</organism>
<gene>
    <name evidence="2" type="ORF">LX13_000682</name>
</gene>
<evidence type="ECO:0008006" key="4">
    <source>
        <dbReference type="Google" id="ProtNLM"/>
    </source>
</evidence>
<sequence length="262" mass="28418">MAATASMLWLIDSDDFIADLRLGLVNDRESATAMAHRLFADNVLLPIGDTTLDRAASCADDEVFVGVFGRFAVIAGATLDTTAPSQLPDVVLAAHPAETAYLIHTDPEASVGVFAQWDNGTLRRSFSADPVDIAENLGLPFPFERSFWAGEHPLVYAEGVPRDPQALPFHPIEFADHAAREWLGMRLTRPWDDGDIVPDRIPLSGFAIRPPGYQPTDDELAGRRAPSSTDTSTPESSPPAPADEPPTPTARVARWFGFGKRD</sequence>
<dbReference type="InterPro" id="IPR053847">
    <property type="entry name" value="DUF6928"/>
</dbReference>
<feature type="region of interest" description="Disordered" evidence="1">
    <location>
        <begin position="207"/>
        <end position="262"/>
    </location>
</feature>
<dbReference type="Proteomes" id="UP001206895">
    <property type="component" value="Unassembled WGS sequence"/>
</dbReference>
<dbReference type="Pfam" id="PF21997">
    <property type="entry name" value="DUF6928"/>
    <property type="match status" value="1"/>
</dbReference>
<feature type="compositionally biased region" description="Low complexity" evidence="1">
    <location>
        <begin position="225"/>
        <end position="235"/>
    </location>
</feature>
<proteinExistence type="predicted"/>